<proteinExistence type="predicted"/>
<gene>
    <name evidence="2" type="ORF">PDENDC454_26658</name>
</gene>
<keyword evidence="3" id="KW-1185">Reference proteome</keyword>
<dbReference type="PANTHER" id="PTHR46623:SF6">
    <property type="entry name" value="ALPHA_BETA-HYDROLASES SUPERFAMILY PROTEIN"/>
    <property type="match status" value="1"/>
</dbReference>
<dbReference type="STRING" id="1131935.PDENDC454_26658"/>
<dbReference type="SUPFAM" id="SSF53474">
    <property type="entry name" value="alpha/beta-Hydrolases"/>
    <property type="match status" value="1"/>
</dbReference>
<evidence type="ECO:0000313" key="2">
    <source>
        <dbReference type="EMBL" id="EHQ59179.1"/>
    </source>
</evidence>
<comment type="caution">
    <text evidence="2">The sequence shown here is derived from an EMBL/GenBank/DDBJ whole genome shotgun (WGS) entry which is preliminary data.</text>
</comment>
<dbReference type="InterPro" id="IPR029058">
    <property type="entry name" value="AB_hydrolase_fold"/>
</dbReference>
<dbReference type="Gene3D" id="3.40.50.1820">
    <property type="entry name" value="alpha/beta hydrolase"/>
    <property type="match status" value="1"/>
</dbReference>
<dbReference type="PATRIC" id="fig|1131935.3.peg.5515"/>
<dbReference type="InterPro" id="IPR002925">
    <property type="entry name" value="Dienelactn_hydro"/>
</dbReference>
<dbReference type="EMBL" id="AHKH01000174">
    <property type="protein sequence ID" value="EHQ59179.1"/>
    <property type="molecule type" value="Genomic_DNA"/>
</dbReference>
<dbReference type="OrthoDB" id="115291at2"/>
<feature type="domain" description="Dienelactone hydrolase" evidence="1">
    <location>
        <begin position="8"/>
        <end position="193"/>
    </location>
</feature>
<accession>H3SP23</accession>
<evidence type="ECO:0000259" key="1">
    <source>
        <dbReference type="Pfam" id="PF01738"/>
    </source>
</evidence>
<dbReference type="Pfam" id="PF01738">
    <property type="entry name" value="DLH"/>
    <property type="match status" value="1"/>
</dbReference>
<name>H3SP23_9BACL</name>
<dbReference type="RefSeq" id="WP_006679798.1">
    <property type="nucleotide sequence ID" value="NZ_AHKH01000174.1"/>
</dbReference>
<dbReference type="InterPro" id="IPR051049">
    <property type="entry name" value="Dienelactone_hydrolase-like"/>
</dbReference>
<dbReference type="Proteomes" id="UP000003900">
    <property type="component" value="Unassembled WGS sequence"/>
</dbReference>
<evidence type="ECO:0000313" key="3">
    <source>
        <dbReference type="Proteomes" id="UP000003900"/>
    </source>
</evidence>
<protein>
    <recommendedName>
        <fullName evidence="1">Dienelactone hydrolase domain-containing protein</fullName>
    </recommendedName>
</protein>
<reference evidence="2 3" key="1">
    <citation type="journal article" date="2012" name="J. Bacteriol.">
        <title>Genome Sequence of the Pattern-Forming Social Bacterium Paenibacillus dendritiformis C454 Chiral Morphotype.</title>
        <authorList>
            <person name="Sirota-Madi A."/>
            <person name="Olender T."/>
            <person name="Helman Y."/>
            <person name="Brainis I."/>
            <person name="Finkelshtein A."/>
            <person name="Roth D."/>
            <person name="Hagai E."/>
            <person name="Leshkowitz D."/>
            <person name="Brodsky L."/>
            <person name="Galatenko V."/>
            <person name="Nikolaev V."/>
            <person name="Gutnick D.L."/>
            <person name="Lancet D."/>
            <person name="Ben-Jacob E."/>
        </authorList>
    </citation>
    <scope>NUCLEOTIDE SEQUENCE [LARGE SCALE GENOMIC DNA]</scope>
    <source>
        <strain evidence="2 3">C454</strain>
    </source>
</reference>
<dbReference type="GO" id="GO:0016787">
    <property type="term" value="F:hydrolase activity"/>
    <property type="evidence" value="ECO:0007669"/>
    <property type="project" value="InterPro"/>
</dbReference>
<sequence>MEQQTGKTLIILLHEIYGVNDHIAYYRQRFEEQGYDVLTPNLLGRAPFAYEEEADAYSYFINEVGFDASAQEVRALVEASRPDYDAVMLAGFSVGATVAWMCSDSGSLDGVIGFYGSRIRNYADIEPCCSALLYFASEEQFDVAGLAQQLRETERTRVEVIPGGHGFMNPFHPSYQPKQAEACMAGCIEFVRQERYKLQIAAK</sequence>
<dbReference type="AlphaFoldDB" id="H3SP23"/>
<dbReference type="PANTHER" id="PTHR46623">
    <property type="entry name" value="CARBOXYMETHYLENEBUTENOLIDASE-RELATED"/>
    <property type="match status" value="1"/>
</dbReference>
<organism evidence="2 3">
    <name type="scientific">Paenibacillus dendritiformis C454</name>
    <dbReference type="NCBI Taxonomy" id="1131935"/>
    <lineage>
        <taxon>Bacteria</taxon>
        <taxon>Bacillati</taxon>
        <taxon>Bacillota</taxon>
        <taxon>Bacilli</taxon>
        <taxon>Bacillales</taxon>
        <taxon>Paenibacillaceae</taxon>
        <taxon>Paenibacillus</taxon>
    </lineage>
</organism>